<organism evidence="1 2">
    <name type="scientific">Punica granatum</name>
    <name type="common">Pomegranate</name>
    <dbReference type="NCBI Taxonomy" id="22663"/>
    <lineage>
        <taxon>Eukaryota</taxon>
        <taxon>Viridiplantae</taxon>
        <taxon>Streptophyta</taxon>
        <taxon>Embryophyta</taxon>
        <taxon>Tracheophyta</taxon>
        <taxon>Spermatophyta</taxon>
        <taxon>Magnoliopsida</taxon>
        <taxon>eudicotyledons</taxon>
        <taxon>Gunneridae</taxon>
        <taxon>Pentapetalae</taxon>
        <taxon>rosids</taxon>
        <taxon>malvids</taxon>
        <taxon>Myrtales</taxon>
        <taxon>Lythraceae</taxon>
        <taxon>Punica</taxon>
    </lineage>
</organism>
<dbReference type="PANTHER" id="PTHR36807">
    <property type="entry name" value="PHOSPHOGLYCOLATE PHOSPHATASE"/>
    <property type="match status" value="1"/>
</dbReference>
<keyword evidence="1" id="KW-1185">Reference proteome</keyword>
<name>A0A6P8BXS0_PUNGR</name>
<dbReference type="AlphaFoldDB" id="A0A6P8BXS0"/>
<protein>
    <submittedName>
        <fullName evidence="2">Uncharacterized protein LOC116188660 isoform X1</fullName>
    </submittedName>
</protein>
<sequence length="514" mass="57536">MAQCAASASCIKLHLCHGTGERGHPPWRKSLFRKECYHTWDAVPLKEWKFRELSVSGPRVNVNLRQQATSFSCTCLGSLASFDGTTASEWVPIIDQVLLLASMLLTYMAGVTPTEKPGFTSPHIVSGDYMIPESSTFSGRATKTDEEVSKCIWDVIKRKLLDSLEVTQPAKNVEDEVVGLEQYSVKRPLSLNAVAEGPRLRLLLAVVMHLEKEAGTVSNIQGNYGTSKDDWSKVLFGIIQNSLEPICISWLGKELLKDNHDADVVLPSSIVEKFKGDGTILLNIKKSGKEDLYADLFCFVRFGSVRDGSYYNSSLFISEGISILEDLVIVLADGIASIYLELISVDGSLSNEMNTLSSGLCSLSTRSLQKLRNEIALNQWLHQNMEAVASMYEDRFDLNILQSQFIEEPNSRTAENIGWWKNPFMKRSAATTYPLQCVAVSNFSMPVKRTTELRDLTGWRYYYSLFLELSDITMPLIRTVINKISNAISFFLVSLIGRSLGLIYTGIRQSLRWK</sequence>
<evidence type="ECO:0000313" key="1">
    <source>
        <dbReference type="Proteomes" id="UP000515151"/>
    </source>
</evidence>
<accession>A0A6P8BXS0</accession>
<evidence type="ECO:0000313" key="2">
    <source>
        <dbReference type="RefSeq" id="XP_031374008.1"/>
    </source>
</evidence>
<dbReference type="Proteomes" id="UP000515151">
    <property type="component" value="Chromosome 8"/>
</dbReference>
<dbReference type="PANTHER" id="PTHR36807:SF2">
    <property type="entry name" value="PHOSPHOGLYCOLATE PHOSPHATASE"/>
    <property type="match status" value="1"/>
</dbReference>
<gene>
    <name evidence="2" type="primary">LOC116188660</name>
</gene>
<reference evidence="1" key="1">
    <citation type="journal article" date="2020" name="Plant Biotechnol. J.">
        <title>The pomegranate (Punica granatum L.) draft genome dissects genetic divergence between soft- and hard-seeded cultivars.</title>
        <authorList>
            <person name="Luo X."/>
            <person name="Li H."/>
            <person name="Wu Z."/>
            <person name="Yao W."/>
            <person name="Zhao P."/>
            <person name="Cao D."/>
            <person name="Yu H."/>
            <person name="Li K."/>
            <person name="Poudel K."/>
            <person name="Zhao D."/>
            <person name="Zhang F."/>
            <person name="Xia X."/>
            <person name="Chen L."/>
            <person name="Wang Q."/>
            <person name="Jing D."/>
            <person name="Cao S."/>
        </authorList>
    </citation>
    <scope>NUCLEOTIDE SEQUENCE [LARGE SCALE GENOMIC DNA]</scope>
    <source>
        <strain evidence="1">cv. Tunisia</strain>
    </source>
</reference>
<dbReference type="Pfam" id="PF12452">
    <property type="entry name" value="DUF3685"/>
    <property type="match status" value="1"/>
</dbReference>
<reference evidence="2" key="2">
    <citation type="submission" date="2025-08" db="UniProtKB">
        <authorList>
            <consortium name="RefSeq"/>
        </authorList>
    </citation>
    <scope>IDENTIFICATION</scope>
    <source>
        <tissue evidence="2">Leaf</tissue>
    </source>
</reference>
<dbReference type="InterPro" id="IPR022552">
    <property type="entry name" value="UPF_Ycf55"/>
</dbReference>
<dbReference type="GeneID" id="116188660"/>
<proteinExistence type="predicted"/>
<dbReference type="OrthoDB" id="2020436at2759"/>
<dbReference type="RefSeq" id="XP_031374008.1">
    <property type="nucleotide sequence ID" value="XM_031518148.1"/>
</dbReference>